<sequence length="24" mass="2578">MTICCIDDVLFVAAGTFFANLSLI</sequence>
<evidence type="ECO:0000313" key="2">
    <source>
        <dbReference type="Proteomes" id="UP000003781"/>
    </source>
</evidence>
<comment type="caution">
    <text evidence="1">The sequence shown here is derived from an EMBL/GenBank/DDBJ whole genome shotgun (WGS) entry which is preliminary data.</text>
</comment>
<keyword evidence="2" id="KW-1185">Reference proteome</keyword>
<organism evidence="1 2">
    <name type="scientific">Crocosphaera chwakensis CCY0110</name>
    <dbReference type="NCBI Taxonomy" id="391612"/>
    <lineage>
        <taxon>Bacteria</taxon>
        <taxon>Bacillati</taxon>
        <taxon>Cyanobacteriota</taxon>
        <taxon>Cyanophyceae</taxon>
        <taxon>Oscillatoriophycideae</taxon>
        <taxon>Chroococcales</taxon>
        <taxon>Aphanothecaceae</taxon>
        <taxon>Crocosphaera</taxon>
        <taxon>Crocosphaera chwakensis</taxon>
    </lineage>
</organism>
<reference evidence="1 2" key="1">
    <citation type="submission" date="2007-03" db="EMBL/GenBank/DDBJ databases">
        <authorList>
            <person name="Stal L."/>
            <person name="Ferriera S."/>
            <person name="Johnson J."/>
            <person name="Kravitz S."/>
            <person name="Beeson K."/>
            <person name="Sutton G."/>
            <person name="Rogers Y.-H."/>
            <person name="Friedman R."/>
            <person name="Frazier M."/>
            <person name="Venter J.C."/>
        </authorList>
    </citation>
    <scope>NUCLEOTIDE SEQUENCE [LARGE SCALE GENOMIC DNA]</scope>
    <source>
        <strain evidence="1 2">CCY0110</strain>
    </source>
</reference>
<evidence type="ECO:0000313" key="1">
    <source>
        <dbReference type="EMBL" id="EAZ94004.1"/>
    </source>
</evidence>
<dbReference type="EMBL" id="AAXW01000002">
    <property type="protein sequence ID" value="EAZ94004.1"/>
    <property type="molecule type" value="Genomic_DNA"/>
</dbReference>
<proteinExistence type="predicted"/>
<dbReference type="AlphaFoldDB" id="A3IJM2"/>
<protein>
    <submittedName>
        <fullName evidence="1">Uncharacterized protein</fullName>
    </submittedName>
</protein>
<dbReference type="Proteomes" id="UP000003781">
    <property type="component" value="Unassembled WGS sequence"/>
</dbReference>
<gene>
    <name evidence="1" type="ORF">CY0110_19452</name>
</gene>
<accession>A3IJM2</accession>
<name>A3IJM2_9CHRO</name>